<dbReference type="InterPro" id="IPR001412">
    <property type="entry name" value="aa-tRNA-synth_I_CS"/>
</dbReference>
<keyword evidence="3 8" id="KW-0436">Ligase</keyword>
<feature type="domain" description="Glutamyl/glutaminyl-tRNA synthetase class Ib catalytic" evidence="9">
    <location>
        <begin position="5"/>
        <end position="321"/>
    </location>
</feature>
<dbReference type="Gene3D" id="1.10.8.70">
    <property type="entry name" value="Glutamate-tRNA synthetase, class I, anticodon-binding domain 1"/>
    <property type="match status" value="1"/>
</dbReference>
<evidence type="ECO:0000256" key="2">
    <source>
        <dbReference type="ARBA" id="ARBA00022490"/>
    </source>
</evidence>
<dbReference type="PANTHER" id="PTHR43311">
    <property type="entry name" value="GLUTAMATE--TRNA LIGASE"/>
    <property type="match status" value="1"/>
</dbReference>
<dbReference type="AlphaFoldDB" id="A0A3N5B2I0"/>
<feature type="binding site" evidence="8">
    <location>
        <position position="135"/>
    </location>
    <ligand>
        <name>Zn(2+)</name>
        <dbReference type="ChEBI" id="CHEBI:29105"/>
    </ligand>
</feature>
<evidence type="ECO:0000256" key="7">
    <source>
        <dbReference type="ARBA" id="ARBA00023146"/>
    </source>
</evidence>
<dbReference type="EC" id="6.1.1.17" evidence="8"/>
<dbReference type="InterPro" id="IPR045462">
    <property type="entry name" value="aa-tRNA-synth_I_cd-bd"/>
</dbReference>
<evidence type="ECO:0000256" key="5">
    <source>
        <dbReference type="ARBA" id="ARBA00022840"/>
    </source>
</evidence>
<dbReference type="CDD" id="cd00808">
    <property type="entry name" value="GluRS_core"/>
    <property type="match status" value="1"/>
</dbReference>
<keyword evidence="5 8" id="KW-0067">ATP-binding</keyword>
<keyword evidence="7 8" id="KW-0030">Aminoacyl-tRNA synthetase</keyword>
<feature type="domain" description="Aminoacyl-tRNA synthetase class I anticodon-binding" evidence="10">
    <location>
        <begin position="334"/>
        <end position="482"/>
    </location>
</feature>
<dbReference type="GO" id="GO:0005829">
    <property type="term" value="C:cytosol"/>
    <property type="evidence" value="ECO:0007669"/>
    <property type="project" value="TreeGrafter"/>
</dbReference>
<accession>A0A3N5B2I0</accession>
<evidence type="ECO:0000259" key="10">
    <source>
        <dbReference type="Pfam" id="PF19269"/>
    </source>
</evidence>
<feature type="binding site" evidence="8">
    <location>
        <position position="110"/>
    </location>
    <ligand>
        <name>Zn(2+)</name>
        <dbReference type="ChEBI" id="CHEBI:29105"/>
    </ligand>
</feature>
<comment type="function">
    <text evidence="8">Catalyzes the attachment of glutamate to tRNA(Glu) in a two-step reaction: glutamate is first activated by ATP to form Glu-AMP and then transferred to the acceptor end of tRNA(Glu).</text>
</comment>
<dbReference type="PRINTS" id="PR00987">
    <property type="entry name" value="TRNASYNTHGLU"/>
</dbReference>
<organism evidence="11 12">
    <name type="scientific">Thermodesulfitimonas autotrophica</name>
    <dbReference type="NCBI Taxonomy" id="1894989"/>
    <lineage>
        <taxon>Bacteria</taxon>
        <taxon>Bacillati</taxon>
        <taxon>Bacillota</taxon>
        <taxon>Clostridia</taxon>
        <taxon>Thermoanaerobacterales</taxon>
        <taxon>Thermoanaerobacteraceae</taxon>
        <taxon>Thermodesulfitimonas</taxon>
    </lineage>
</organism>
<dbReference type="InterPro" id="IPR008925">
    <property type="entry name" value="aa_tRNA-synth_I_cd-bd_sf"/>
</dbReference>
<dbReference type="InterPro" id="IPR049940">
    <property type="entry name" value="GluQ/Sye"/>
</dbReference>
<dbReference type="SUPFAM" id="SSF48163">
    <property type="entry name" value="An anticodon-binding domain of class I aminoacyl-tRNA synthetases"/>
    <property type="match status" value="1"/>
</dbReference>
<proteinExistence type="inferred from homology"/>
<evidence type="ECO:0000256" key="3">
    <source>
        <dbReference type="ARBA" id="ARBA00022598"/>
    </source>
</evidence>
<feature type="short sequence motif" description="'KMSKS' region" evidence="8">
    <location>
        <begin position="252"/>
        <end position="256"/>
    </location>
</feature>
<dbReference type="InterPro" id="IPR033910">
    <property type="entry name" value="GluRS_core"/>
</dbReference>
<feature type="binding site" evidence="8">
    <location>
        <position position="255"/>
    </location>
    <ligand>
        <name>ATP</name>
        <dbReference type="ChEBI" id="CHEBI:30616"/>
    </ligand>
</feature>
<evidence type="ECO:0000313" key="12">
    <source>
        <dbReference type="Proteomes" id="UP000282654"/>
    </source>
</evidence>
<keyword evidence="4 8" id="KW-0547">Nucleotide-binding</keyword>
<comment type="caution">
    <text evidence="11">The sequence shown here is derived from an EMBL/GenBank/DDBJ whole genome shotgun (WGS) entry which is preliminary data.</text>
</comment>
<dbReference type="Gene3D" id="3.40.50.620">
    <property type="entry name" value="HUPs"/>
    <property type="match status" value="1"/>
</dbReference>
<evidence type="ECO:0000256" key="1">
    <source>
        <dbReference type="ARBA" id="ARBA00007894"/>
    </source>
</evidence>
<comment type="similarity">
    <text evidence="1 8">Belongs to the class-I aminoacyl-tRNA synthetase family. Glutamate--tRNA ligase type 1 subfamily.</text>
</comment>
<dbReference type="GO" id="GO:0000049">
    <property type="term" value="F:tRNA binding"/>
    <property type="evidence" value="ECO:0007669"/>
    <property type="project" value="InterPro"/>
</dbReference>
<dbReference type="FunFam" id="3.40.50.620:FF:000045">
    <property type="entry name" value="Glutamate--tRNA ligase, mitochondrial"/>
    <property type="match status" value="1"/>
</dbReference>
<dbReference type="Pfam" id="PF19269">
    <property type="entry name" value="Anticodon_2"/>
    <property type="match status" value="1"/>
</dbReference>
<dbReference type="SUPFAM" id="SSF52374">
    <property type="entry name" value="Nucleotidylyl transferase"/>
    <property type="match status" value="1"/>
</dbReference>
<evidence type="ECO:0000259" key="9">
    <source>
        <dbReference type="Pfam" id="PF00749"/>
    </source>
</evidence>
<comment type="catalytic activity">
    <reaction evidence="8">
        <text>tRNA(Glu) + L-glutamate + ATP = L-glutamyl-tRNA(Glu) + AMP + diphosphate</text>
        <dbReference type="Rhea" id="RHEA:23540"/>
        <dbReference type="Rhea" id="RHEA-COMP:9663"/>
        <dbReference type="Rhea" id="RHEA-COMP:9680"/>
        <dbReference type="ChEBI" id="CHEBI:29985"/>
        <dbReference type="ChEBI" id="CHEBI:30616"/>
        <dbReference type="ChEBI" id="CHEBI:33019"/>
        <dbReference type="ChEBI" id="CHEBI:78442"/>
        <dbReference type="ChEBI" id="CHEBI:78520"/>
        <dbReference type="ChEBI" id="CHEBI:456215"/>
        <dbReference type="EC" id="6.1.1.17"/>
    </reaction>
</comment>
<dbReference type="InterPro" id="IPR014729">
    <property type="entry name" value="Rossmann-like_a/b/a_fold"/>
</dbReference>
<dbReference type="RefSeq" id="WP_123927723.1">
    <property type="nucleotide sequence ID" value="NZ_RKRE01000001.1"/>
</dbReference>
<feature type="binding site" evidence="8">
    <location>
        <position position="108"/>
    </location>
    <ligand>
        <name>Zn(2+)</name>
        <dbReference type="ChEBI" id="CHEBI:29105"/>
    </ligand>
</feature>
<dbReference type="InterPro" id="IPR020752">
    <property type="entry name" value="Glu-tRNA-synth_I_codon-bd_sub1"/>
</dbReference>
<dbReference type="InterPro" id="IPR020751">
    <property type="entry name" value="aa-tRNA-synth_I_codon-bd_sub2"/>
</dbReference>
<name>A0A3N5B2I0_9THEO</name>
<dbReference type="GO" id="GO:0004818">
    <property type="term" value="F:glutamate-tRNA ligase activity"/>
    <property type="evidence" value="ECO:0007669"/>
    <property type="project" value="UniProtKB-UniRule"/>
</dbReference>
<gene>
    <name evidence="8" type="primary">gltX</name>
    <name evidence="11" type="ORF">EDD75_0582</name>
</gene>
<dbReference type="PANTHER" id="PTHR43311:SF2">
    <property type="entry name" value="GLUTAMATE--TRNA LIGASE, MITOCHONDRIAL-RELATED"/>
    <property type="match status" value="1"/>
</dbReference>
<evidence type="ECO:0000256" key="6">
    <source>
        <dbReference type="ARBA" id="ARBA00022917"/>
    </source>
</evidence>
<dbReference type="InterPro" id="IPR004527">
    <property type="entry name" value="Glu-tRNA-ligase_bac/mito"/>
</dbReference>
<reference evidence="11 12" key="1">
    <citation type="submission" date="2018-11" db="EMBL/GenBank/DDBJ databases">
        <title>Genomic Encyclopedia of Type Strains, Phase IV (KMG-IV): sequencing the most valuable type-strain genomes for metagenomic binning, comparative biology and taxonomic classification.</title>
        <authorList>
            <person name="Goeker M."/>
        </authorList>
    </citation>
    <scope>NUCLEOTIDE SEQUENCE [LARGE SCALE GENOMIC DNA]</scope>
    <source>
        <strain evidence="11 12">DSM 102936</strain>
    </source>
</reference>
<dbReference type="InterPro" id="IPR020058">
    <property type="entry name" value="Glu/Gln-tRNA-synth_Ib_cat-dom"/>
</dbReference>
<keyword evidence="8" id="KW-0862">Zinc</keyword>
<evidence type="ECO:0000313" key="11">
    <source>
        <dbReference type="EMBL" id="RPF49760.1"/>
    </source>
</evidence>
<dbReference type="HAMAP" id="MF_00022">
    <property type="entry name" value="Glu_tRNA_synth_type1"/>
    <property type="match status" value="1"/>
</dbReference>
<comment type="subcellular location">
    <subcellularLocation>
        <location evidence="8">Cytoplasm</location>
    </subcellularLocation>
</comment>
<keyword evidence="6 8" id="KW-0648">Protein biosynthesis</keyword>
<comment type="cofactor">
    <cofactor evidence="8">
        <name>Zn(2+)</name>
        <dbReference type="ChEBI" id="CHEBI:29105"/>
    </cofactor>
    <text evidence="8">Binds 1 zinc ion per subunit.</text>
</comment>
<protein>
    <recommendedName>
        <fullName evidence="8">Glutamate--tRNA ligase</fullName>
        <ecNumber evidence="8">6.1.1.17</ecNumber>
    </recommendedName>
    <alternativeName>
        <fullName evidence="8">Glutamyl-tRNA synthetase</fullName>
        <shortName evidence="8">GluRS</shortName>
    </alternativeName>
</protein>
<feature type="binding site" evidence="8">
    <location>
        <position position="137"/>
    </location>
    <ligand>
        <name>Zn(2+)</name>
        <dbReference type="ChEBI" id="CHEBI:29105"/>
    </ligand>
</feature>
<comment type="subunit">
    <text evidence="8">Monomer.</text>
</comment>
<dbReference type="Gene3D" id="1.10.10.350">
    <property type="match status" value="1"/>
</dbReference>
<dbReference type="NCBIfam" id="TIGR00464">
    <property type="entry name" value="gltX_bact"/>
    <property type="match status" value="1"/>
</dbReference>
<evidence type="ECO:0000256" key="4">
    <source>
        <dbReference type="ARBA" id="ARBA00022741"/>
    </source>
</evidence>
<evidence type="ECO:0000256" key="8">
    <source>
        <dbReference type="HAMAP-Rule" id="MF_00022"/>
    </source>
</evidence>
<dbReference type="Pfam" id="PF00749">
    <property type="entry name" value="tRNA-synt_1c"/>
    <property type="match status" value="1"/>
</dbReference>
<keyword evidence="2 8" id="KW-0963">Cytoplasm</keyword>
<dbReference type="GO" id="GO:0006424">
    <property type="term" value="P:glutamyl-tRNA aminoacylation"/>
    <property type="evidence" value="ECO:0007669"/>
    <property type="project" value="UniProtKB-UniRule"/>
</dbReference>
<dbReference type="EMBL" id="RKRE01000001">
    <property type="protein sequence ID" value="RPF49760.1"/>
    <property type="molecule type" value="Genomic_DNA"/>
</dbReference>
<dbReference type="Proteomes" id="UP000282654">
    <property type="component" value="Unassembled WGS sequence"/>
</dbReference>
<feature type="short sequence motif" description="'HIGH' region" evidence="8">
    <location>
        <begin position="11"/>
        <end position="21"/>
    </location>
</feature>
<keyword evidence="12" id="KW-1185">Reference proteome</keyword>
<dbReference type="GO" id="GO:0005524">
    <property type="term" value="F:ATP binding"/>
    <property type="evidence" value="ECO:0007669"/>
    <property type="project" value="UniProtKB-UniRule"/>
</dbReference>
<dbReference type="GO" id="GO:0008270">
    <property type="term" value="F:zinc ion binding"/>
    <property type="evidence" value="ECO:0007669"/>
    <property type="project" value="UniProtKB-UniRule"/>
</dbReference>
<dbReference type="PROSITE" id="PS00178">
    <property type="entry name" value="AA_TRNA_LIGASE_I"/>
    <property type="match status" value="1"/>
</dbReference>
<dbReference type="OrthoDB" id="9807503at2"/>
<sequence>MLSGVRVRFAPSPTGSLHIGGARTALFNYLFARANGGKFILRLEDTDFERHIEGAAQGIIESLRWLGLDWDEGPDKGGPAGPYRQSERLALYRREAERLVASGAAYFCYCTPEELAAEREEARKAGRVPRYSGRCRELTPAERAAKEAQGRKPAVRLRVPPDGQTVVEDLIRGTVVFENATLDDFIIMKSNGVPTYNFACVVDDVTMGVTHVIRAEEHLSNTPKQILVYRALGYPLPAFAHVPMILAPDRSKLSKRHGATGVEEFRSQGYLPEALFNYLALLGWSPGDEREILSREEIIREFSLAAVSKHAAIYDVQKLTWLNSQYINSVPLERLVELALPFMRAAGLIGAVLDPQQEDYVRKVLETVRSRARTLLELADMAAYFFRDDFGYDPKGVKKFFTAPGVAALLRKGREALAGVAVFGVAETEAAYRRLIEAEGISGGALIHPTRLALTGRTVGPGLFDIIALLGKERCLERLERAASWIEANIKPE</sequence>
<dbReference type="InterPro" id="IPR000924">
    <property type="entry name" value="Glu/Gln-tRNA-synth"/>
</dbReference>
<keyword evidence="8" id="KW-0479">Metal-binding</keyword>